<proteinExistence type="predicted"/>
<protein>
    <submittedName>
        <fullName evidence="2">Uncharacterized protein</fullName>
    </submittedName>
</protein>
<name>A0AA36BQ89_OCTVU</name>
<reference evidence="2" key="1">
    <citation type="submission" date="2023-08" db="EMBL/GenBank/DDBJ databases">
        <authorList>
            <person name="Alioto T."/>
            <person name="Alioto T."/>
            <person name="Gomez Garrido J."/>
        </authorList>
    </citation>
    <scope>NUCLEOTIDE SEQUENCE</scope>
</reference>
<dbReference type="AlphaFoldDB" id="A0AA36BQ89"/>
<evidence type="ECO:0000256" key="1">
    <source>
        <dbReference type="SAM" id="MobiDB-lite"/>
    </source>
</evidence>
<feature type="compositionally biased region" description="Acidic residues" evidence="1">
    <location>
        <begin position="27"/>
        <end position="39"/>
    </location>
</feature>
<sequence length="287" mass="33185">MHRRVTTTPRRPGIKKMAGGGRGKGDQEDDDDDEEDEGGGEGKEGGEEEEKKEKKNFSQTSEMANIDNNWNNCYPCRVEGWLNVWEYDARAYDDQSLGETYPEMPNWEPKYCVLLQNIKKFYHYSSEEQAKDIGYKDLPRIRVDGGRDEFEKFWGYDTLESIKENTIQQNHRRCTQVSTESFFRSRALESCNRSLQELSKSLDFEPGRGQTLLRKIFYSSNEKFSNDRRGSMPLVPSVDGGNMEMGTTSKLAHFFTKKGLRTNLKRTKSVTKLDRKRSASNVCERET</sequence>
<dbReference type="Proteomes" id="UP001162480">
    <property type="component" value="Chromosome 21"/>
</dbReference>
<feature type="compositionally biased region" description="Basic and acidic residues" evidence="1">
    <location>
        <begin position="40"/>
        <end position="56"/>
    </location>
</feature>
<evidence type="ECO:0000313" key="2">
    <source>
        <dbReference type="EMBL" id="CAI9738580.1"/>
    </source>
</evidence>
<evidence type="ECO:0000313" key="3">
    <source>
        <dbReference type="Proteomes" id="UP001162480"/>
    </source>
</evidence>
<dbReference type="EMBL" id="OX597834">
    <property type="protein sequence ID" value="CAI9738580.1"/>
    <property type="molecule type" value="Genomic_DNA"/>
</dbReference>
<accession>A0AA36BQ89</accession>
<feature type="region of interest" description="Disordered" evidence="1">
    <location>
        <begin position="1"/>
        <end position="59"/>
    </location>
</feature>
<organism evidence="2 3">
    <name type="scientific">Octopus vulgaris</name>
    <name type="common">Common octopus</name>
    <dbReference type="NCBI Taxonomy" id="6645"/>
    <lineage>
        <taxon>Eukaryota</taxon>
        <taxon>Metazoa</taxon>
        <taxon>Spiralia</taxon>
        <taxon>Lophotrochozoa</taxon>
        <taxon>Mollusca</taxon>
        <taxon>Cephalopoda</taxon>
        <taxon>Coleoidea</taxon>
        <taxon>Octopodiformes</taxon>
        <taxon>Octopoda</taxon>
        <taxon>Incirrata</taxon>
        <taxon>Octopodidae</taxon>
        <taxon>Octopus</taxon>
    </lineage>
</organism>
<gene>
    <name evidence="2" type="ORF">OCTVUL_1B030799</name>
</gene>
<keyword evidence="3" id="KW-1185">Reference proteome</keyword>